<proteinExistence type="predicted"/>
<feature type="compositionally biased region" description="Basic residues" evidence="1">
    <location>
        <begin position="41"/>
        <end position="52"/>
    </location>
</feature>
<comment type="caution">
    <text evidence="2">The sequence shown here is derived from an EMBL/GenBank/DDBJ whole genome shotgun (WGS) entry which is preliminary data.</text>
</comment>
<dbReference type="Proteomes" id="UP000287651">
    <property type="component" value="Unassembled WGS sequence"/>
</dbReference>
<feature type="region of interest" description="Disordered" evidence="1">
    <location>
        <begin position="19"/>
        <end position="56"/>
    </location>
</feature>
<evidence type="ECO:0000313" key="2">
    <source>
        <dbReference type="EMBL" id="RRT40653.1"/>
    </source>
</evidence>
<feature type="compositionally biased region" description="Basic and acidic residues" evidence="1">
    <location>
        <begin position="19"/>
        <end position="40"/>
    </location>
</feature>
<name>A0A426XMD1_ENSVE</name>
<evidence type="ECO:0000313" key="3">
    <source>
        <dbReference type="Proteomes" id="UP000287651"/>
    </source>
</evidence>
<evidence type="ECO:0000256" key="1">
    <source>
        <dbReference type="SAM" id="MobiDB-lite"/>
    </source>
</evidence>
<reference evidence="2 3" key="1">
    <citation type="journal article" date="2014" name="Agronomy (Basel)">
        <title>A Draft Genome Sequence for Ensete ventricosum, the Drought-Tolerant Tree Against Hunger.</title>
        <authorList>
            <person name="Harrison J."/>
            <person name="Moore K.A."/>
            <person name="Paszkiewicz K."/>
            <person name="Jones T."/>
            <person name="Grant M."/>
            <person name="Ambacheew D."/>
            <person name="Muzemil S."/>
            <person name="Studholme D.J."/>
        </authorList>
    </citation>
    <scope>NUCLEOTIDE SEQUENCE [LARGE SCALE GENOMIC DNA]</scope>
</reference>
<dbReference type="EMBL" id="AMZH03019214">
    <property type="protein sequence ID" value="RRT40653.1"/>
    <property type="molecule type" value="Genomic_DNA"/>
</dbReference>
<gene>
    <name evidence="2" type="ORF">B296_00058372</name>
</gene>
<accession>A0A426XMD1</accession>
<dbReference type="AlphaFoldDB" id="A0A426XMD1"/>
<organism evidence="2 3">
    <name type="scientific">Ensete ventricosum</name>
    <name type="common">Abyssinian banana</name>
    <name type="synonym">Musa ensete</name>
    <dbReference type="NCBI Taxonomy" id="4639"/>
    <lineage>
        <taxon>Eukaryota</taxon>
        <taxon>Viridiplantae</taxon>
        <taxon>Streptophyta</taxon>
        <taxon>Embryophyta</taxon>
        <taxon>Tracheophyta</taxon>
        <taxon>Spermatophyta</taxon>
        <taxon>Magnoliopsida</taxon>
        <taxon>Liliopsida</taxon>
        <taxon>Zingiberales</taxon>
        <taxon>Musaceae</taxon>
        <taxon>Ensete</taxon>
    </lineage>
</organism>
<protein>
    <submittedName>
        <fullName evidence="2">Uncharacterized protein</fullName>
    </submittedName>
</protein>
<sequence length="72" mass="8612">MLDCQIRTQWIWYELKSERERERKKGDHLGGRHETKEEKRKARGRGKRRLPAGRRLADAETMRQLLGGRLVL</sequence>